<organism evidence="8 9">
    <name type="scientific">Hymenobacter busanensis</name>
    <dbReference type="NCBI Taxonomy" id="2607656"/>
    <lineage>
        <taxon>Bacteria</taxon>
        <taxon>Pseudomonadati</taxon>
        <taxon>Bacteroidota</taxon>
        <taxon>Cytophagia</taxon>
        <taxon>Cytophagales</taxon>
        <taxon>Hymenobacteraceae</taxon>
        <taxon>Hymenobacter</taxon>
    </lineage>
</organism>
<comment type="subcellular location">
    <subcellularLocation>
        <location evidence="1">Cell membrane</location>
        <topology evidence="1">Single-pass membrane protein</topology>
    </subcellularLocation>
    <subcellularLocation>
        <location evidence="7">Cell membrane</location>
        <topology evidence="7">Single-pass type II membrane protein</topology>
    </subcellularLocation>
</comment>
<keyword evidence="3" id="KW-1003">Cell membrane</keyword>
<dbReference type="Pfam" id="PF02472">
    <property type="entry name" value="ExbD"/>
    <property type="match status" value="1"/>
</dbReference>
<evidence type="ECO:0000256" key="2">
    <source>
        <dbReference type="ARBA" id="ARBA00005811"/>
    </source>
</evidence>
<evidence type="ECO:0000256" key="6">
    <source>
        <dbReference type="ARBA" id="ARBA00023136"/>
    </source>
</evidence>
<evidence type="ECO:0000256" key="3">
    <source>
        <dbReference type="ARBA" id="ARBA00022475"/>
    </source>
</evidence>
<dbReference type="AlphaFoldDB" id="A0A7L4ZYL1"/>
<evidence type="ECO:0000256" key="1">
    <source>
        <dbReference type="ARBA" id="ARBA00004162"/>
    </source>
</evidence>
<keyword evidence="7" id="KW-0653">Protein transport</keyword>
<evidence type="ECO:0000256" key="7">
    <source>
        <dbReference type="RuleBase" id="RU003879"/>
    </source>
</evidence>
<protein>
    <submittedName>
        <fullName evidence="8">Biopolymer transporter ExbD</fullName>
    </submittedName>
</protein>
<dbReference type="PANTHER" id="PTHR30558:SF3">
    <property type="entry name" value="BIOPOLYMER TRANSPORT PROTEIN EXBD-RELATED"/>
    <property type="match status" value="1"/>
</dbReference>
<dbReference type="GO" id="GO:0005886">
    <property type="term" value="C:plasma membrane"/>
    <property type="evidence" value="ECO:0007669"/>
    <property type="project" value="UniProtKB-SubCell"/>
</dbReference>
<keyword evidence="6" id="KW-0472">Membrane</keyword>
<comment type="similarity">
    <text evidence="2 7">Belongs to the ExbD/TolR family.</text>
</comment>
<gene>
    <name evidence="8" type="ORF">F0P96_09405</name>
</gene>
<evidence type="ECO:0000256" key="4">
    <source>
        <dbReference type="ARBA" id="ARBA00022692"/>
    </source>
</evidence>
<name>A0A7L4ZYL1_9BACT</name>
<dbReference type="EMBL" id="VTWU01000003">
    <property type="protein sequence ID" value="KAA9333186.1"/>
    <property type="molecule type" value="Genomic_DNA"/>
</dbReference>
<dbReference type="Proteomes" id="UP000326380">
    <property type="component" value="Unassembled WGS sequence"/>
</dbReference>
<keyword evidence="5" id="KW-1133">Transmembrane helix</keyword>
<evidence type="ECO:0000256" key="5">
    <source>
        <dbReference type="ARBA" id="ARBA00022989"/>
    </source>
</evidence>
<dbReference type="RefSeq" id="WP_151078606.1">
    <property type="nucleotide sequence ID" value="NZ_CP047647.1"/>
</dbReference>
<proteinExistence type="inferred from homology"/>
<keyword evidence="4 7" id="KW-0812">Transmembrane</keyword>
<keyword evidence="9" id="KW-1185">Reference proteome</keyword>
<evidence type="ECO:0000313" key="9">
    <source>
        <dbReference type="Proteomes" id="UP000326380"/>
    </source>
</evidence>
<dbReference type="PANTHER" id="PTHR30558">
    <property type="entry name" value="EXBD MEMBRANE COMPONENT OF PMF-DRIVEN MACROMOLECULE IMPORT SYSTEM"/>
    <property type="match status" value="1"/>
</dbReference>
<keyword evidence="7" id="KW-0813">Transport</keyword>
<sequence length="169" mass="18498">MAEIQAAAAPSRSNKPRAKKHAFRLDMTPMVDLAFLLLTFFMLTTTFAKPAAMQLTMPANGDPTSTPASKSLTLILGKNNQVFYFEGLNEDANPAHLRTTGFGAAGLRQVLLRQLQRQPLTTVLIKASDEASYQNLVDALDEMTITGQKKYALVDLDGADRALLQKQVM</sequence>
<evidence type="ECO:0000313" key="8">
    <source>
        <dbReference type="EMBL" id="KAA9333186.1"/>
    </source>
</evidence>
<dbReference type="GO" id="GO:0022857">
    <property type="term" value="F:transmembrane transporter activity"/>
    <property type="evidence" value="ECO:0007669"/>
    <property type="project" value="InterPro"/>
</dbReference>
<dbReference type="InterPro" id="IPR003400">
    <property type="entry name" value="ExbD"/>
</dbReference>
<comment type="caution">
    <text evidence="8">The sequence shown here is derived from an EMBL/GenBank/DDBJ whole genome shotgun (WGS) entry which is preliminary data.</text>
</comment>
<reference evidence="8 9" key="1">
    <citation type="submission" date="2019-09" db="EMBL/GenBank/DDBJ databases">
        <title>Genome sequence of Hymenobacter sp. M3.</title>
        <authorList>
            <person name="Srinivasan S."/>
        </authorList>
    </citation>
    <scope>NUCLEOTIDE SEQUENCE [LARGE SCALE GENOMIC DNA]</scope>
    <source>
        <strain evidence="8 9">M3</strain>
    </source>
</reference>
<accession>A0A7L4ZYL1</accession>
<dbReference type="GO" id="GO:0015031">
    <property type="term" value="P:protein transport"/>
    <property type="evidence" value="ECO:0007669"/>
    <property type="project" value="UniProtKB-KW"/>
</dbReference>